<evidence type="ECO:0000313" key="2">
    <source>
        <dbReference type="Proteomes" id="UP001161017"/>
    </source>
</evidence>
<dbReference type="EMBL" id="JAPUFD010000006">
    <property type="protein sequence ID" value="MDI1487742.1"/>
    <property type="molecule type" value="Genomic_DNA"/>
</dbReference>
<sequence>MEILSVEIKGLDASDGMLKIAKNRVPSPLTLSFDNIDDKARGIPESSAASLAITTSFERYDLEQPIETQSSIHSAHAVVCSLVIEHLQSLDAFFEHLIQARLIRPQGFLLLTNMHPDMAQGAQPRLTTPQKAGANGHLVTGAGFIDAATGDKIRAEGDFAHTIPEVVAAASAHGFQLIGNDEMEEMKVEPWMLDKGLVDAERGRKWAESGVMCWFGGVFRYIEREKNERL</sequence>
<dbReference type="Gene3D" id="3.40.50.150">
    <property type="entry name" value="Vaccinia Virus protein VP39"/>
    <property type="match status" value="1"/>
</dbReference>
<dbReference type="SUPFAM" id="SSF53335">
    <property type="entry name" value="S-adenosyl-L-methionine-dependent methyltransferases"/>
    <property type="match status" value="1"/>
</dbReference>
<protein>
    <recommendedName>
        <fullName evidence="3">Methyltransferase type 11 domain-containing protein</fullName>
    </recommendedName>
</protein>
<organism evidence="1 2">
    <name type="scientific">Ramalina farinacea</name>
    <dbReference type="NCBI Taxonomy" id="258253"/>
    <lineage>
        <taxon>Eukaryota</taxon>
        <taxon>Fungi</taxon>
        <taxon>Dikarya</taxon>
        <taxon>Ascomycota</taxon>
        <taxon>Pezizomycotina</taxon>
        <taxon>Lecanoromycetes</taxon>
        <taxon>OSLEUM clade</taxon>
        <taxon>Lecanoromycetidae</taxon>
        <taxon>Lecanorales</taxon>
        <taxon>Lecanorineae</taxon>
        <taxon>Ramalinaceae</taxon>
        <taxon>Ramalina</taxon>
    </lineage>
</organism>
<dbReference type="Proteomes" id="UP001161017">
    <property type="component" value="Unassembled WGS sequence"/>
</dbReference>
<gene>
    <name evidence="1" type="ORF">OHK93_007014</name>
</gene>
<keyword evidence="2" id="KW-1185">Reference proteome</keyword>
<evidence type="ECO:0000313" key="1">
    <source>
        <dbReference type="EMBL" id="MDI1487742.1"/>
    </source>
</evidence>
<reference evidence="1" key="1">
    <citation type="journal article" date="2023" name="Genome Biol. Evol.">
        <title>First Whole Genome Sequence and Flow Cytometry Genome Size Data for the Lichen-Forming Fungus Ramalina farinacea (Ascomycota).</title>
        <authorList>
            <person name="Llewellyn T."/>
            <person name="Mian S."/>
            <person name="Hill R."/>
            <person name="Leitch I.J."/>
            <person name="Gaya E."/>
        </authorList>
    </citation>
    <scope>NUCLEOTIDE SEQUENCE</scope>
    <source>
        <strain evidence="1">LIQ254RAFAR</strain>
    </source>
</reference>
<accession>A0AA43TX82</accession>
<evidence type="ECO:0008006" key="3">
    <source>
        <dbReference type="Google" id="ProtNLM"/>
    </source>
</evidence>
<proteinExistence type="predicted"/>
<dbReference type="InterPro" id="IPR029063">
    <property type="entry name" value="SAM-dependent_MTases_sf"/>
</dbReference>
<dbReference type="AlphaFoldDB" id="A0AA43TX82"/>
<comment type="caution">
    <text evidence="1">The sequence shown here is derived from an EMBL/GenBank/DDBJ whole genome shotgun (WGS) entry which is preliminary data.</text>
</comment>
<name>A0AA43TX82_9LECA</name>